<dbReference type="InterPro" id="IPR027377">
    <property type="entry name" value="ZAR1/RTP1-5-like_Znf-3CxxC"/>
</dbReference>
<dbReference type="SMART" id="SM01328">
    <property type="entry name" value="zf-3CxxC"/>
    <property type="match status" value="1"/>
</dbReference>
<comment type="caution">
    <text evidence="5">The sequence shown here is derived from an EMBL/GenBank/DDBJ whole genome shotgun (WGS) entry which is preliminary data.</text>
</comment>
<dbReference type="AlphaFoldDB" id="A0AAV1LXV2"/>
<dbReference type="InterPro" id="IPR033446">
    <property type="entry name" value="ZCCHC24_Znf-3CxxC"/>
</dbReference>
<name>A0AAV1LXV2_9NEOP</name>
<dbReference type="Pfam" id="PF17180">
    <property type="entry name" value="Zn_ribbon_3CxxC_2"/>
    <property type="match status" value="1"/>
</dbReference>
<evidence type="ECO:0000313" key="6">
    <source>
        <dbReference type="Proteomes" id="UP001314205"/>
    </source>
</evidence>
<dbReference type="GO" id="GO:0008270">
    <property type="term" value="F:zinc ion binding"/>
    <property type="evidence" value="ECO:0007669"/>
    <property type="project" value="UniProtKB-KW"/>
</dbReference>
<evidence type="ECO:0000313" key="5">
    <source>
        <dbReference type="EMBL" id="CAK1599883.1"/>
    </source>
</evidence>
<feature type="domain" description="3CxxC-type" evidence="4">
    <location>
        <begin position="51"/>
        <end position="118"/>
    </location>
</feature>
<organism evidence="5 6">
    <name type="scientific">Parnassius mnemosyne</name>
    <name type="common">clouded apollo</name>
    <dbReference type="NCBI Taxonomy" id="213953"/>
    <lineage>
        <taxon>Eukaryota</taxon>
        <taxon>Metazoa</taxon>
        <taxon>Ecdysozoa</taxon>
        <taxon>Arthropoda</taxon>
        <taxon>Hexapoda</taxon>
        <taxon>Insecta</taxon>
        <taxon>Pterygota</taxon>
        <taxon>Neoptera</taxon>
        <taxon>Endopterygota</taxon>
        <taxon>Lepidoptera</taxon>
        <taxon>Glossata</taxon>
        <taxon>Ditrysia</taxon>
        <taxon>Papilionoidea</taxon>
        <taxon>Papilionidae</taxon>
        <taxon>Parnassiinae</taxon>
        <taxon>Parnassini</taxon>
        <taxon>Parnassius</taxon>
        <taxon>Driopa</taxon>
    </lineage>
</organism>
<keyword evidence="6" id="KW-1185">Reference proteome</keyword>
<evidence type="ECO:0000259" key="4">
    <source>
        <dbReference type="SMART" id="SM01328"/>
    </source>
</evidence>
<proteinExistence type="predicted"/>
<evidence type="ECO:0000256" key="1">
    <source>
        <dbReference type="ARBA" id="ARBA00022723"/>
    </source>
</evidence>
<dbReference type="Proteomes" id="UP001314205">
    <property type="component" value="Unassembled WGS sequence"/>
</dbReference>
<protein>
    <recommendedName>
        <fullName evidence="4">3CxxC-type domain-containing protein</fullName>
    </recommendedName>
</protein>
<evidence type="ECO:0000256" key="2">
    <source>
        <dbReference type="ARBA" id="ARBA00022771"/>
    </source>
</evidence>
<keyword evidence="1" id="KW-0479">Metal-binding</keyword>
<keyword evidence="3" id="KW-0862">Zinc</keyword>
<accession>A0AAV1LXV2</accession>
<evidence type="ECO:0000256" key="3">
    <source>
        <dbReference type="ARBA" id="ARBA00022833"/>
    </source>
</evidence>
<dbReference type="EMBL" id="CAVLGL010000115">
    <property type="protein sequence ID" value="CAK1599883.1"/>
    <property type="molecule type" value="Genomic_DNA"/>
</dbReference>
<reference evidence="5 6" key="1">
    <citation type="submission" date="2023-11" db="EMBL/GenBank/DDBJ databases">
        <authorList>
            <person name="Hedman E."/>
            <person name="Englund M."/>
            <person name="Stromberg M."/>
            <person name="Nyberg Akerstrom W."/>
            <person name="Nylinder S."/>
            <person name="Jareborg N."/>
            <person name="Kallberg Y."/>
            <person name="Kronander E."/>
        </authorList>
    </citation>
    <scope>NUCLEOTIDE SEQUENCE [LARGE SCALE GENOMIC DNA]</scope>
</reference>
<keyword evidence="2" id="KW-0863">Zinc-finger</keyword>
<gene>
    <name evidence="5" type="ORF">PARMNEM_LOCUS18706</name>
</gene>
<sequence>MGCFWSSEPPEGNVHNRLANARLSSTHQVYSYSETYVRAQSRPTGLNKPRPLFGEFKCSACGRTWSSRLCWPNRYQICSRCKRHVYPYNQRELRASDITDSKGKQEHKKELCQMCQQLGNYCGNYGKNNSRSRQRKLTY</sequence>